<accession>A0A452Y4U0</accession>
<dbReference type="Gramene" id="AET1Gv20291800.6">
    <property type="protein sequence ID" value="AET1Gv20291800.6"/>
    <property type="gene ID" value="AET1Gv20291800"/>
</dbReference>
<evidence type="ECO:0000313" key="1">
    <source>
        <dbReference type="EnsemblPlants" id="AET1Gv20291800.6"/>
    </source>
</evidence>
<reference evidence="1" key="5">
    <citation type="journal article" date="2021" name="G3 (Bethesda)">
        <title>Aegilops tauschii genome assembly Aet v5.0 features greater sequence contiguity and improved annotation.</title>
        <authorList>
            <person name="Wang L."/>
            <person name="Zhu T."/>
            <person name="Rodriguez J.C."/>
            <person name="Deal K.R."/>
            <person name="Dubcovsky J."/>
            <person name="McGuire P.E."/>
            <person name="Lux T."/>
            <person name="Spannagl M."/>
            <person name="Mayer K.F.X."/>
            <person name="Baldrich P."/>
            <person name="Meyers B.C."/>
            <person name="Huo N."/>
            <person name="Gu Y.Q."/>
            <person name="Zhou H."/>
            <person name="Devos K.M."/>
            <person name="Bennetzen J.L."/>
            <person name="Unver T."/>
            <person name="Budak H."/>
            <person name="Gulick P.J."/>
            <person name="Galiba G."/>
            <person name="Kalapos B."/>
            <person name="Nelson D.R."/>
            <person name="Li P."/>
            <person name="You F.M."/>
            <person name="Luo M.C."/>
            <person name="Dvorak J."/>
        </authorList>
    </citation>
    <scope>NUCLEOTIDE SEQUENCE [LARGE SCALE GENOMIC DNA]</scope>
    <source>
        <strain evidence="1">cv. AL8/78</strain>
    </source>
</reference>
<organism evidence="1 2">
    <name type="scientific">Aegilops tauschii subsp. strangulata</name>
    <name type="common">Goatgrass</name>
    <dbReference type="NCBI Taxonomy" id="200361"/>
    <lineage>
        <taxon>Eukaryota</taxon>
        <taxon>Viridiplantae</taxon>
        <taxon>Streptophyta</taxon>
        <taxon>Embryophyta</taxon>
        <taxon>Tracheophyta</taxon>
        <taxon>Spermatophyta</taxon>
        <taxon>Magnoliopsida</taxon>
        <taxon>Liliopsida</taxon>
        <taxon>Poales</taxon>
        <taxon>Poaceae</taxon>
        <taxon>BOP clade</taxon>
        <taxon>Pooideae</taxon>
        <taxon>Triticodae</taxon>
        <taxon>Triticeae</taxon>
        <taxon>Triticinae</taxon>
        <taxon>Aegilops</taxon>
    </lineage>
</organism>
<reference evidence="1" key="3">
    <citation type="journal article" date="2017" name="Nature">
        <title>Genome sequence of the progenitor of the wheat D genome Aegilops tauschii.</title>
        <authorList>
            <person name="Luo M.C."/>
            <person name="Gu Y.Q."/>
            <person name="Puiu D."/>
            <person name="Wang H."/>
            <person name="Twardziok S.O."/>
            <person name="Deal K.R."/>
            <person name="Huo N."/>
            <person name="Zhu T."/>
            <person name="Wang L."/>
            <person name="Wang Y."/>
            <person name="McGuire P.E."/>
            <person name="Liu S."/>
            <person name="Long H."/>
            <person name="Ramasamy R.K."/>
            <person name="Rodriguez J.C."/>
            <person name="Van S.L."/>
            <person name="Yuan L."/>
            <person name="Wang Z."/>
            <person name="Xia Z."/>
            <person name="Xiao L."/>
            <person name="Anderson O.D."/>
            <person name="Ouyang S."/>
            <person name="Liang Y."/>
            <person name="Zimin A.V."/>
            <person name="Pertea G."/>
            <person name="Qi P."/>
            <person name="Bennetzen J.L."/>
            <person name="Dai X."/>
            <person name="Dawson M.W."/>
            <person name="Muller H.G."/>
            <person name="Kugler K."/>
            <person name="Rivarola-Duarte L."/>
            <person name="Spannagl M."/>
            <person name="Mayer K.F.X."/>
            <person name="Lu F.H."/>
            <person name="Bevan M.W."/>
            <person name="Leroy P."/>
            <person name="Li P."/>
            <person name="You F.M."/>
            <person name="Sun Q."/>
            <person name="Liu Z."/>
            <person name="Lyons E."/>
            <person name="Wicker T."/>
            <person name="Salzberg S.L."/>
            <person name="Devos K.M."/>
            <person name="Dvorak J."/>
        </authorList>
    </citation>
    <scope>NUCLEOTIDE SEQUENCE [LARGE SCALE GENOMIC DNA]</scope>
    <source>
        <strain evidence="1">cv. AL8/78</strain>
    </source>
</reference>
<evidence type="ECO:0000313" key="2">
    <source>
        <dbReference type="Proteomes" id="UP000015105"/>
    </source>
</evidence>
<reference evidence="2" key="2">
    <citation type="journal article" date="2017" name="Nat. Plants">
        <title>The Aegilops tauschii genome reveals multiple impacts of transposons.</title>
        <authorList>
            <person name="Zhao G."/>
            <person name="Zou C."/>
            <person name="Li K."/>
            <person name="Wang K."/>
            <person name="Li T."/>
            <person name="Gao L."/>
            <person name="Zhang X."/>
            <person name="Wang H."/>
            <person name="Yang Z."/>
            <person name="Liu X."/>
            <person name="Jiang W."/>
            <person name="Mao L."/>
            <person name="Kong X."/>
            <person name="Jiao Y."/>
            <person name="Jia J."/>
        </authorList>
    </citation>
    <scope>NUCLEOTIDE SEQUENCE [LARGE SCALE GENOMIC DNA]</scope>
    <source>
        <strain evidence="2">cv. AL8/78</strain>
    </source>
</reference>
<keyword evidence="2" id="KW-1185">Reference proteome</keyword>
<dbReference type="Proteomes" id="UP000015105">
    <property type="component" value="Chromosome 1D"/>
</dbReference>
<sequence length="151" mass="16749">RVGPRTAPSLGWAVPWHRSLVEGAWKSRAVIPSAWARHCRVALGSRGNEGDVEDGRRRGRMEENGLEFVLDLVVRIPTREEFADNLEHPDPVPLRLLPRGEAGALGPYDSNGEFGCALRRGGKEPRCQQSQLNLSERLIGRHLDDGRKGKA</sequence>
<dbReference type="AlphaFoldDB" id="A0A452Y4U0"/>
<dbReference type="EnsemblPlants" id="AET1Gv20291800.6">
    <property type="protein sequence ID" value="AET1Gv20291800.6"/>
    <property type="gene ID" value="AET1Gv20291800"/>
</dbReference>
<proteinExistence type="predicted"/>
<reference evidence="2" key="1">
    <citation type="journal article" date="2014" name="Science">
        <title>Ancient hybridizations among the ancestral genomes of bread wheat.</title>
        <authorList>
            <consortium name="International Wheat Genome Sequencing Consortium,"/>
            <person name="Marcussen T."/>
            <person name="Sandve S.R."/>
            <person name="Heier L."/>
            <person name="Spannagl M."/>
            <person name="Pfeifer M."/>
            <person name="Jakobsen K.S."/>
            <person name="Wulff B.B."/>
            <person name="Steuernagel B."/>
            <person name="Mayer K.F."/>
            <person name="Olsen O.A."/>
        </authorList>
    </citation>
    <scope>NUCLEOTIDE SEQUENCE [LARGE SCALE GENOMIC DNA]</scope>
    <source>
        <strain evidence="2">cv. AL8/78</strain>
    </source>
</reference>
<name>A0A452Y4U0_AEGTS</name>
<reference evidence="1" key="4">
    <citation type="submission" date="2019-03" db="UniProtKB">
        <authorList>
            <consortium name="EnsemblPlants"/>
        </authorList>
    </citation>
    <scope>IDENTIFICATION</scope>
</reference>
<protein>
    <submittedName>
        <fullName evidence="1">Uncharacterized protein</fullName>
    </submittedName>
</protein>